<dbReference type="Pfam" id="PF09335">
    <property type="entry name" value="VTT_dom"/>
    <property type="match status" value="1"/>
</dbReference>
<dbReference type="AlphaFoldDB" id="A0A368N938"/>
<organism evidence="8 9">
    <name type="scientific">Haloplanus salinus</name>
    <dbReference type="NCBI Taxonomy" id="1126245"/>
    <lineage>
        <taxon>Archaea</taxon>
        <taxon>Methanobacteriati</taxon>
        <taxon>Methanobacteriota</taxon>
        <taxon>Stenosarchaea group</taxon>
        <taxon>Halobacteria</taxon>
        <taxon>Halobacteriales</taxon>
        <taxon>Haloferacaceae</taxon>
        <taxon>Haloplanus</taxon>
    </lineage>
</organism>
<evidence type="ECO:0000256" key="4">
    <source>
        <dbReference type="ARBA" id="ARBA00022989"/>
    </source>
</evidence>
<dbReference type="RefSeq" id="WP_114448621.1">
    <property type="nucleotide sequence ID" value="NZ_QPHM01000001.1"/>
</dbReference>
<dbReference type="Proteomes" id="UP000252189">
    <property type="component" value="Unassembled WGS sequence"/>
</dbReference>
<evidence type="ECO:0000259" key="7">
    <source>
        <dbReference type="Pfam" id="PF09335"/>
    </source>
</evidence>
<evidence type="ECO:0000256" key="1">
    <source>
        <dbReference type="ARBA" id="ARBA00004651"/>
    </source>
</evidence>
<evidence type="ECO:0000313" key="9">
    <source>
        <dbReference type="Proteomes" id="UP000252189"/>
    </source>
</evidence>
<dbReference type="InterPro" id="IPR032816">
    <property type="entry name" value="VTT_dom"/>
</dbReference>
<evidence type="ECO:0000256" key="5">
    <source>
        <dbReference type="ARBA" id="ARBA00023136"/>
    </source>
</evidence>
<keyword evidence="9" id="KW-1185">Reference proteome</keyword>
<dbReference type="PANTHER" id="PTHR42709:SF6">
    <property type="entry name" value="UNDECAPRENYL PHOSPHATE TRANSPORTER A"/>
    <property type="match status" value="1"/>
</dbReference>
<dbReference type="GO" id="GO:0005886">
    <property type="term" value="C:plasma membrane"/>
    <property type="evidence" value="ECO:0007669"/>
    <property type="project" value="UniProtKB-SubCell"/>
</dbReference>
<sequence>MIPHAPPRPVLSPLQVSQLPDALRDLLAADYGLLVLFGVFVLEGAMLLYVVPSELVVPGALALLGGSVETAILVVGVAVAGATVGQFALFTVAKRAGRERLLRSRWFRISDDALDRFEGWFDRWGPVVVPVSNTLLFTRGMVTVPAGLAGMDDRRFVLLSALGTLSFESILAALYLWFGTVL</sequence>
<dbReference type="EMBL" id="QPHM01000001">
    <property type="protein sequence ID" value="RCU47072.1"/>
    <property type="molecule type" value="Genomic_DNA"/>
</dbReference>
<feature type="domain" description="VTT" evidence="7">
    <location>
        <begin position="60"/>
        <end position="166"/>
    </location>
</feature>
<dbReference type="PANTHER" id="PTHR42709">
    <property type="entry name" value="ALKALINE PHOSPHATASE LIKE PROTEIN"/>
    <property type="match status" value="1"/>
</dbReference>
<proteinExistence type="predicted"/>
<reference evidence="8 9" key="1">
    <citation type="submission" date="2018-07" db="EMBL/GenBank/DDBJ databases">
        <title>Genome sequences of Haloplanus salinus JCM 18368T.</title>
        <authorList>
            <person name="Kim Y.B."/>
            <person name="Roh S.W."/>
        </authorList>
    </citation>
    <scope>NUCLEOTIDE SEQUENCE [LARGE SCALE GENOMIC DNA]</scope>
    <source>
        <strain evidence="8 9">JCM 18368</strain>
    </source>
</reference>
<dbReference type="InterPro" id="IPR051311">
    <property type="entry name" value="DedA_domain"/>
</dbReference>
<evidence type="ECO:0000313" key="8">
    <source>
        <dbReference type="EMBL" id="RCU47072.1"/>
    </source>
</evidence>
<keyword evidence="4 6" id="KW-1133">Transmembrane helix</keyword>
<evidence type="ECO:0000256" key="2">
    <source>
        <dbReference type="ARBA" id="ARBA00022475"/>
    </source>
</evidence>
<keyword evidence="5 6" id="KW-0472">Membrane</keyword>
<feature type="transmembrane region" description="Helical" evidence="6">
    <location>
        <begin position="71"/>
        <end position="93"/>
    </location>
</feature>
<feature type="transmembrane region" description="Helical" evidence="6">
    <location>
        <begin position="31"/>
        <end position="51"/>
    </location>
</feature>
<dbReference type="OrthoDB" id="204088at2157"/>
<accession>A0A368N938</accession>
<evidence type="ECO:0000256" key="6">
    <source>
        <dbReference type="SAM" id="Phobius"/>
    </source>
</evidence>
<keyword evidence="3 6" id="KW-0812">Transmembrane</keyword>
<protein>
    <recommendedName>
        <fullName evidence="7">VTT domain-containing protein</fullName>
    </recommendedName>
</protein>
<gene>
    <name evidence="8" type="ORF">DU504_07010</name>
</gene>
<evidence type="ECO:0000256" key="3">
    <source>
        <dbReference type="ARBA" id="ARBA00022692"/>
    </source>
</evidence>
<keyword evidence="2" id="KW-1003">Cell membrane</keyword>
<name>A0A368N938_9EURY</name>
<feature type="transmembrane region" description="Helical" evidence="6">
    <location>
        <begin position="156"/>
        <end position="178"/>
    </location>
</feature>
<comment type="caution">
    <text evidence="8">The sequence shown here is derived from an EMBL/GenBank/DDBJ whole genome shotgun (WGS) entry which is preliminary data.</text>
</comment>
<comment type="subcellular location">
    <subcellularLocation>
        <location evidence="1">Cell membrane</location>
        <topology evidence="1">Multi-pass membrane protein</topology>
    </subcellularLocation>
</comment>